<accession>A0ACC6L296</accession>
<dbReference type="Proteomes" id="UP001246858">
    <property type="component" value="Unassembled WGS sequence"/>
</dbReference>
<keyword evidence="2" id="KW-1185">Reference proteome</keyword>
<sequence length="340" mass="38848">MKLLIYVPLLTPRIKYIFNFIFNDILKTEVGFSVNIEEFTQSALPKFCYASQPIGGELFFKSTNLLFEHKITSQQIRTTTFGDNKVPFAVEKSTLPFDVFAASFYFLSRYEEYLRSTQENSPYTSTQSLQYHLGLLKFPVIDGWALLLKNILLKQFPALSFGPREFSFNPIYVLPENTAKNTNPIARTASYFKSLIRRITTNEPEKLALVHQLIVQMQQEGFIKAPQTFISPANAAHHSDAQMQLPKTYIRLIKNNIGNDYSMYYSNQAGFRAGTCSPFPWYDLQLEQTTRLTIHPVAATDLGLINNKTTEALLLQVNELLDGVKLVNGHFYFLSLCNDI</sequence>
<name>A0ACC6L296_9SPHI</name>
<proteinExistence type="predicted"/>
<reference evidence="1" key="1">
    <citation type="submission" date="2023-07" db="EMBL/GenBank/DDBJ databases">
        <title>Sorghum-associated microbial communities from plants grown in Nebraska, USA.</title>
        <authorList>
            <person name="Schachtman D."/>
        </authorList>
    </citation>
    <scope>NUCLEOTIDE SEQUENCE</scope>
    <source>
        <strain evidence="1">2697</strain>
    </source>
</reference>
<gene>
    <name evidence="1" type="ORF">J2X78_004365</name>
</gene>
<organism evidence="1 2">
    <name type="scientific">Pedobacter africanus</name>
    <dbReference type="NCBI Taxonomy" id="151894"/>
    <lineage>
        <taxon>Bacteria</taxon>
        <taxon>Pseudomonadati</taxon>
        <taxon>Bacteroidota</taxon>
        <taxon>Sphingobacteriia</taxon>
        <taxon>Sphingobacteriales</taxon>
        <taxon>Sphingobacteriaceae</taxon>
        <taxon>Pedobacter</taxon>
    </lineage>
</organism>
<protein>
    <submittedName>
        <fullName evidence="1">Uncharacterized protein</fullName>
    </submittedName>
</protein>
<dbReference type="EMBL" id="JAVDTF010000005">
    <property type="protein sequence ID" value="MDR6785773.1"/>
    <property type="molecule type" value="Genomic_DNA"/>
</dbReference>
<comment type="caution">
    <text evidence="1">The sequence shown here is derived from an EMBL/GenBank/DDBJ whole genome shotgun (WGS) entry which is preliminary data.</text>
</comment>
<evidence type="ECO:0000313" key="2">
    <source>
        <dbReference type="Proteomes" id="UP001246858"/>
    </source>
</evidence>
<evidence type="ECO:0000313" key="1">
    <source>
        <dbReference type="EMBL" id="MDR6785773.1"/>
    </source>
</evidence>